<feature type="transmembrane region" description="Helical" evidence="1">
    <location>
        <begin position="54"/>
        <end position="72"/>
    </location>
</feature>
<dbReference type="OrthoDB" id="3436860at2759"/>
<evidence type="ECO:0008006" key="4">
    <source>
        <dbReference type="Google" id="ProtNLM"/>
    </source>
</evidence>
<evidence type="ECO:0000256" key="1">
    <source>
        <dbReference type="SAM" id="Phobius"/>
    </source>
</evidence>
<comment type="caution">
    <text evidence="2">The sequence shown here is derived from an EMBL/GenBank/DDBJ whole genome shotgun (WGS) entry which is preliminary data.</text>
</comment>
<feature type="transmembrane region" description="Helical" evidence="1">
    <location>
        <begin position="93"/>
        <end position="114"/>
    </location>
</feature>
<keyword evidence="3" id="KW-1185">Reference proteome</keyword>
<protein>
    <recommendedName>
        <fullName evidence="4">MARVEL domain-containing protein</fullName>
    </recommendedName>
</protein>
<evidence type="ECO:0000313" key="2">
    <source>
        <dbReference type="EMBL" id="KAJ5113423.1"/>
    </source>
</evidence>
<gene>
    <name evidence="2" type="ORF">N7456_001957</name>
</gene>
<keyword evidence="1" id="KW-1133">Transmembrane helix</keyword>
<dbReference type="Proteomes" id="UP001149165">
    <property type="component" value="Unassembled WGS sequence"/>
</dbReference>
<keyword evidence="1" id="KW-0812">Transmembrane</keyword>
<feature type="transmembrane region" description="Helical" evidence="1">
    <location>
        <begin position="120"/>
        <end position="144"/>
    </location>
</feature>
<feature type="transmembrane region" description="Helical" evidence="1">
    <location>
        <begin position="23"/>
        <end position="42"/>
    </location>
</feature>
<sequence>MNYFKEFINYINFTDRSRLKRRLHITIGSLISLTLILIIARLAIPGTPVTRVDIWGIAVCIKAAVFLSYQALTTYKARFKRWASPKANMILDIIDTVFWFALFIISIIGAGGGHNTASKALGAIVAILSLVLCGTVGLLSFICVQDYRYFKIHGSVPGATKADALGNMA</sequence>
<name>A0A9W9G7D2_9EURO</name>
<organism evidence="2 3">
    <name type="scientific">Penicillium angulare</name>
    <dbReference type="NCBI Taxonomy" id="116970"/>
    <lineage>
        <taxon>Eukaryota</taxon>
        <taxon>Fungi</taxon>
        <taxon>Dikarya</taxon>
        <taxon>Ascomycota</taxon>
        <taxon>Pezizomycotina</taxon>
        <taxon>Eurotiomycetes</taxon>
        <taxon>Eurotiomycetidae</taxon>
        <taxon>Eurotiales</taxon>
        <taxon>Aspergillaceae</taxon>
        <taxon>Penicillium</taxon>
    </lineage>
</organism>
<evidence type="ECO:0000313" key="3">
    <source>
        <dbReference type="Proteomes" id="UP001149165"/>
    </source>
</evidence>
<reference evidence="2" key="2">
    <citation type="journal article" date="2023" name="IMA Fungus">
        <title>Comparative genomic study of the Penicillium genus elucidates a diverse pangenome and 15 lateral gene transfer events.</title>
        <authorList>
            <person name="Petersen C."/>
            <person name="Sorensen T."/>
            <person name="Nielsen M.R."/>
            <person name="Sondergaard T.E."/>
            <person name="Sorensen J.L."/>
            <person name="Fitzpatrick D.A."/>
            <person name="Frisvad J.C."/>
            <person name="Nielsen K.L."/>
        </authorList>
    </citation>
    <scope>NUCLEOTIDE SEQUENCE</scope>
    <source>
        <strain evidence="2">IBT 30069</strain>
    </source>
</reference>
<dbReference type="AlphaFoldDB" id="A0A9W9G7D2"/>
<proteinExistence type="predicted"/>
<accession>A0A9W9G7D2</accession>
<dbReference type="EMBL" id="JAPQKH010000002">
    <property type="protein sequence ID" value="KAJ5113423.1"/>
    <property type="molecule type" value="Genomic_DNA"/>
</dbReference>
<reference evidence="2" key="1">
    <citation type="submission" date="2022-11" db="EMBL/GenBank/DDBJ databases">
        <authorList>
            <person name="Petersen C."/>
        </authorList>
    </citation>
    <scope>NUCLEOTIDE SEQUENCE</scope>
    <source>
        <strain evidence="2">IBT 30069</strain>
    </source>
</reference>
<keyword evidence="1" id="KW-0472">Membrane</keyword>